<keyword evidence="1" id="KW-0805">Transcription regulation</keyword>
<name>A0ABX9M2K0_9LEPT</name>
<proteinExistence type="predicted"/>
<feature type="transmembrane region" description="Helical" evidence="4">
    <location>
        <begin position="6"/>
        <end position="22"/>
    </location>
</feature>
<dbReference type="Gene3D" id="1.10.10.60">
    <property type="entry name" value="Homeodomain-like"/>
    <property type="match status" value="1"/>
</dbReference>
<dbReference type="PANTHER" id="PTHR43280">
    <property type="entry name" value="ARAC-FAMILY TRANSCRIPTIONAL REGULATOR"/>
    <property type="match status" value="1"/>
</dbReference>
<dbReference type="PANTHER" id="PTHR43280:SF29">
    <property type="entry name" value="ARAC-FAMILY TRANSCRIPTIONAL REGULATOR"/>
    <property type="match status" value="1"/>
</dbReference>
<dbReference type="Pfam" id="PF12833">
    <property type="entry name" value="HTH_18"/>
    <property type="match status" value="1"/>
</dbReference>
<accession>A0ABX9M2K0</accession>
<feature type="transmembrane region" description="Helical" evidence="4">
    <location>
        <begin position="189"/>
        <end position="213"/>
    </location>
</feature>
<feature type="transmembrane region" description="Helical" evidence="4">
    <location>
        <begin position="128"/>
        <end position="151"/>
    </location>
</feature>
<feature type="transmembrane region" description="Helical" evidence="4">
    <location>
        <begin position="34"/>
        <end position="53"/>
    </location>
</feature>
<evidence type="ECO:0000256" key="4">
    <source>
        <dbReference type="SAM" id="Phobius"/>
    </source>
</evidence>
<dbReference type="SUPFAM" id="SSF46689">
    <property type="entry name" value="Homeodomain-like"/>
    <property type="match status" value="1"/>
</dbReference>
<organism evidence="6 7">
    <name type="scientific">Leptospira yasudae</name>
    <dbReference type="NCBI Taxonomy" id="2202201"/>
    <lineage>
        <taxon>Bacteria</taxon>
        <taxon>Pseudomonadati</taxon>
        <taxon>Spirochaetota</taxon>
        <taxon>Spirochaetia</taxon>
        <taxon>Leptospirales</taxon>
        <taxon>Leptospiraceae</taxon>
        <taxon>Leptospira</taxon>
    </lineage>
</organism>
<dbReference type="InterPro" id="IPR018062">
    <property type="entry name" value="HTH_AraC-typ_CS"/>
</dbReference>
<dbReference type="EMBL" id="QHCR01000005">
    <property type="protein sequence ID" value="RHX79695.1"/>
    <property type="molecule type" value="Genomic_DNA"/>
</dbReference>
<evidence type="ECO:0000259" key="5">
    <source>
        <dbReference type="PROSITE" id="PS01124"/>
    </source>
</evidence>
<keyword evidence="2" id="KW-0238">DNA-binding</keyword>
<feature type="transmembrane region" description="Helical" evidence="4">
    <location>
        <begin position="59"/>
        <end position="80"/>
    </location>
</feature>
<evidence type="ECO:0000256" key="1">
    <source>
        <dbReference type="ARBA" id="ARBA00023015"/>
    </source>
</evidence>
<reference evidence="6 7" key="2">
    <citation type="journal article" date="2020" name="Int. J. Syst. Evol. Microbiol.">
        <title>Leptospira yasudae sp. nov. and Leptospira stimsonii sp. nov., two new species of the pathogenic group isolated from environmental sources.</title>
        <authorList>
            <person name="Casanovas-Massana A."/>
            <person name="Hamond C."/>
            <person name="Santos L.A."/>
            <person name="de Oliveira D."/>
            <person name="Hacker K.P."/>
            <person name="Balassiano I."/>
            <person name="Costa F."/>
            <person name="Medeiros M.A."/>
            <person name="Reis M.G."/>
            <person name="Ko A.I."/>
            <person name="Wunder E.A."/>
        </authorList>
    </citation>
    <scope>NUCLEOTIDE SEQUENCE [LARGE SCALE GENOMIC DNA]</scope>
    <source>
        <strain evidence="6 7">B21</strain>
    </source>
</reference>
<sequence>MPCDIYYASAIQYITLGSIYYFKKQRPFQKKQALIVIFIGLNLIIFSSQSIFSNQMLSYILNFLYSFSTVSGTILIYTVCKESFEYSESKKRKNTQSDFNQELALIGCISLALSVALVYLWYNTEPKILPNLFSTLNGFSITFLILYCLYIQVYLKNHYARKALNLMYFLIALIAVEKLKLMIPNPYSYTITLVGGIIYIVLPIFLFSNLLIITPPKKEFESLPKSFEFKKATGIDLLVNLDNEKIMFKLYDLFVHERIFLDEDLRLPTLSEEMGLSVHQLSAFINRHLRTNFNTFVNYFRLKEAMSMLIDEPSRSILSICMAVGFNGMSTFQRFFLYATNTSPSRYREAVVNGEKIEFSPLFQPIAFEIRQFEEQYLRECEHRAISELTM</sequence>
<feature type="transmembrane region" description="Helical" evidence="4">
    <location>
        <begin position="101"/>
        <end position="122"/>
    </location>
</feature>
<dbReference type="PROSITE" id="PS00041">
    <property type="entry name" value="HTH_ARAC_FAMILY_1"/>
    <property type="match status" value="1"/>
</dbReference>
<feature type="transmembrane region" description="Helical" evidence="4">
    <location>
        <begin position="163"/>
        <end position="183"/>
    </location>
</feature>
<dbReference type="InterPro" id="IPR018060">
    <property type="entry name" value="HTH_AraC"/>
</dbReference>
<keyword evidence="4" id="KW-1133">Transmembrane helix</keyword>
<evidence type="ECO:0000256" key="2">
    <source>
        <dbReference type="ARBA" id="ARBA00023125"/>
    </source>
</evidence>
<evidence type="ECO:0000313" key="7">
    <source>
        <dbReference type="Proteomes" id="UP000285569"/>
    </source>
</evidence>
<gene>
    <name evidence="6" type="ORF">DLM77_12520</name>
</gene>
<keyword evidence="4" id="KW-0812">Transmembrane</keyword>
<dbReference type="RefSeq" id="WP_118956375.1">
    <property type="nucleotide sequence ID" value="NZ_QHCU01000001.1"/>
</dbReference>
<keyword evidence="7" id="KW-1185">Reference proteome</keyword>
<protein>
    <recommendedName>
        <fullName evidence="5">HTH araC/xylS-type domain-containing protein</fullName>
    </recommendedName>
</protein>
<dbReference type="SMART" id="SM00342">
    <property type="entry name" value="HTH_ARAC"/>
    <property type="match status" value="1"/>
</dbReference>
<evidence type="ECO:0000313" key="6">
    <source>
        <dbReference type="EMBL" id="RHX79695.1"/>
    </source>
</evidence>
<reference evidence="7" key="1">
    <citation type="submission" date="2018-05" db="EMBL/GenBank/DDBJ databases">
        <title>Leptospira yasudae sp. nov. and Leptospira stimsonii sp. nov., two pathogenic species of the genus Leptospira isolated from environmental sources.</title>
        <authorList>
            <person name="Casanovas-Massana A."/>
            <person name="Hamond C."/>
            <person name="Santos L.A."/>
            <person name="Hacker K.P."/>
            <person name="Balassiano I."/>
            <person name="Medeiros M.A."/>
            <person name="Reis M.G."/>
            <person name="Ko A.I."/>
            <person name="Wunder E.A."/>
        </authorList>
    </citation>
    <scope>NUCLEOTIDE SEQUENCE [LARGE SCALE GENOMIC DNA]</scope>
    <source>
        <strain evidence="7">B21</strain>
    </source>
</reference>
<comment type="caution">
    <text evidence="6">The sequence shown here is derived from an EMBL/GenBank/DDBJ whole genome shotgun (WGS) entry which is preliminary data.</text>
</comment>
<dbReference type="Proteomes" id="UP000285569">
    <property type="component" value="Unassembled WGS sequence"/>
</dbReference>
<dbReference type="InterPro" id="IPR009057">
    <property type="entry name" value="Homeodomain-like_sf"/>
</dbReference>
<keyword evidence="4" id="KW-0472">Membrane</keyword>
<dbReference type="PROSITE" id="PS01124">
    <property type="entry name" value="HTH_ARAC_FAMILY_2"/>
    <property type="match status" value="1"/>
</dbReference>
<evidence type="ECO:0000256" key="3">
    <source>
        <dbReference type="ARBA" id="ARBA00023163"/>
    </source>
</evidence>
<keyword evidence="3" id="KW-0804">Transcription</keyword>
<feature type="domain" description="HTH araC/xylS-type" evidence="5">
    <location>
        <begin position="261"/>
        <end position="350"/>
    </location>
</feature>